<dbReference type="Gene3D" id="3.40.718.10">
    <property type="entry name" value="Isopropylmalate Dehydrogenase"/>
    <property type="match status" value="1"/>
</dbReference>
<organism evidence="11 12">
    <name type="scientific">Peloplasma aerotolerans</name>
    <dbReference type="NCBI Taxonomy" id="3044389"/>
    <lineage>
        <taxon>Bacteria</taxon>
        <taxon>Bacillati</taxon>
        <taxon>Mycoplasmatota</taxon>
        <taxon>Mollicutes</taxon>
        <taxon>Acholeplasmatales</taxon>
        <taxon>Acholeplasmataceae</taxon>
        <taxon>Peloplasma</taxon>
    </lineage>
</organism>
<comment type="similarity">
    <text evidence="10">Belongs to the PlsX family.</text>
</comment>
<dbReference type="HAMAP" id="MF_00019">
    <property type="entry name" value="PlsX"/>
    <property type="match status" value="1"/>
</dbReference>
<dbReference type="GO" id="GO:0005737">
    <property type="term" value="C:cytoplasm"/>
    <property type="evidence" value="ECO:0007669"/>
    <property type="project" value="UniProtKB-SubCell"/>
</dbReference>
<keyword evidence="11" id="KW-0012">Acyltransferase</keyword>
<evidence type="ECO:0000256" key="2">
    <source>
        <dbReference type="ARBA" id="ARBA00022490"/>
    </source>
</evidence>
<keyword evidence="7 10" id="KW-1208">Phospholipid metabolism</keyword>
<comment type="subcellular location">
    <subcellularLocation>
        <location evidence="10">Cytoplasm</location>
    </subcellularLocation>
    <text evidence="10">Associated with the membrane possibly through PlsY.</text>
</comment>
<keyword evidence="3 10" id="KW-0444">Lipid biosynthesis</keyword>
<keyword evidence="6 10" id="KW-0594">Phospholipid biosynthesis</keyword>
<proteinExistence type="inferred from homology"/>
<dbReference type="EC" id="2.3.1.274" evidence="8 10"/>
<evidence type="ECO:0000256" key="7">
    <source>
        <dbReference type="ARBA" id="ARBA00023264"/>
    </source>
</evidence>
<comment type="catalytic activity">
    <reaction evidence="1 10">
        <text>a fatty acyl-[ACP] + phosphate = an acyl phosphate + holo-[ACP]</text>
        <dbReference type="Rhea" id="RHEA:42292"/>
        <dbReference type="Rhea" id="RHEA-COMP:9685"/>
        <dbReference type="Rhea" id="RHEA-COMP:14125"/>
        <dbReference type="ChEBI" id="CHEBI:43474"/>
        <dbReference type="ChEBI" id="CHEBI:59918"/>
        <dbReference type="ChEBI" id="CHEBI:64479"/>
        <dbReference type="ChEBI" id="CHEBI:138651"/>
        <dbReference type="EC" id="2.3.1.274"/>
    </reaction>
</comment>
<comment type="caution">
    <text evidence="11">The sequence shown here is derived from an EMBL/GenBank/DDBJ whole genome shotgun (WGS) entry which is preliminary data.</text>
</comment>
<comment type="function">
    <text evidence="10">Catalyzes the reversible formation of acyl-phosphate (acyl-PO(4)) from acyl-[acyl-carrier-protein] (acyl-ACP). This enzyme utilizes acyl-ACP as fatty acyl donor, but not acyl-CoA.</text>
</comment>
<gene>
    <name evidence="10 11" type="primary">plsX</name>
    <name evidence="11" type="ORF">QJ521_03805</name>
</gene>
<evidence type="ECO:0000256" key="5">
    <source>
        <dbReference type="ARBA" id="ARBA00023098"/>
    </source>
</evidence>
<dbReference type="GO" id="GO:0008654">
    <property type="term" value="P:phospholipid biosynthetic process"/>
    <property type="evidence" value="ECO:0007669"/>
    <property type="project" value="UniProtKB-KW"/>
</dbReference>
<evidence type="ECO:0000256" key="1">
    <source>
        <dbReference type="ARBA" id="ARBA00001232"/>
    </source>
</evidence>
<dbReference type="AlphaFoldDB" id="A0AAW6UCI4"/>
<dbReference type="GO" id="GO:0006633">
    <property type="term" value="P:fatty acid biosynthetic process"/>
    <property type="evidence" value="ECO:0007669"/>
    <property type="project" value="UniProtKB-UniRule"/>
</dbReference>
<dbReference type="NCBIfam" id="TIGR00182">
    <property type="entry name" value="plsX"/>
    <property type="match status" value="1"/>
</dbReference>
<dbReference type="InterPro" id="IPR003664">
    <property type="entry name" value="FA_synthesis"/>
</dbReference>
<comment type="pathway">
    <text evidence="10">Lipid metabolism; phospholipid metabolism.</text>
</comment>
<reference evidence="11" key="1">
    <citation type="submission" date="2023-05" db="EMBL/GenBank/DDBJ databases">
        <title>Mariniplasma microaerophilum sp. nov., a novel anaerobic mollicute isolated from terrestrial mud volcano, Taman Peninsula, Russia.</title>
        <authorList>
            <person name="Khomyakova M.A."/>
            <person name="Merkel A.Y."/>
            <person name="Slobodkin A.I."/>
        </authorList>
    </citation>
    <scope>NUCLEOTIDE SEQUENCE</scope>
    <source>
        <strain evidence="11">M4Ah</strain>
    </source>
</reference>
<dbReference type="EMBL" id="JASCXW010000008">
    <property type="protein sequence ID" value="MDI6452683.1"/>
    <property type="molecule type" value="Genomic_DNA"/>
</dbReference>
<sequence>MIRIAVDGMGGDYAPEPIVKGTLMALEKFDNIEITLFGDETKMAPYLKQHPRLQVIHTTHFLEMGEKDPIRAYRKNKELSMFMAMQHVKDGLSDAVVSAGPTQALVVGGHFIIRRMASMPRVAIAPIVPSLDGRGRILLDSGANVDFKPEHLLSFAIYASIVANKVLKREKPQVALINIGTEDSKGRDFDKETFALLEASKDINFYGNLEPKEILTSEADIFLSDGFTSNIVMKTMEGTAKGMGMILKREIKSSIFATIGALFMRKALKRFKKSLDASEIGGALLMGFDGIVIKAQGASQSYGFMNGIRQAKEMVDANVIQLVSEVLTKKEAVGE</sequence>
<name>A0AAW6UCI4_9MOLU</name>
<evidence type="ECO:0000256" key="4">
    <source>
        <dbReference type="ARBA" id="ARBA00022679"/>
    </source>
</evidence>
<dbReference type="InterPro" id="IPR012281">
    <property type="entry name" value="Phospholipid_synth_PlsX-like"/>
</dbReference>
<keyword evidence="12" id="KW-1185">Reference proteome</keyword>
<keyword evidence="4 10" id="KW-0808">Transferase</keyword>
<evidence type="ECO:0000256" key="6">
    <source>
        <dbReference type="ARBA" id="ARBA00023209"/>
    </source>
</evidence>
<dbReference type="GO" id="GO:0043811">
    <property type="term" value="F:phosphate:acyl-[acyl carrier protein] acyltransferase activity"/>
    <property type="evidence" value="ECO:0007669"/>
    <property type="project" value="UniProtKB-UniRule"/>
</dbReference>
<dbReference type="PANTHER" id="PTHR30100">
    <property type="entry name" value="FATTY ACID/PHOSPHOLIPID SYNTHESIS PROTEIN PLSX"/>
    <property type="match status" value="1"/>
</dbReference>
<keyword evidence="2 10" id="KW-0963">Cytoplasm</keyword>
<dbReference type="Proteomes" id="UP001431532">
    <property type="component" value="Unassembled WGS sequence"/>
</dbReference>
<protein>
    <recommendedName>
        <fullName evidence="8 10">Phosphate acyltransferase</fullName>
        <ecNumber evidence="8 10">2.3.1.274</ecNumber>
    </recommendedName>
    <alternativeName>
        <fullName evidence="10">Acyl-ACP phosphotransacylase</fullName>
    </alternativeName>
    <alternativeName>
        <fullName evidence="10">Acyl-[acyl-carrier-protein]--phosphate acyltransferase</fullName>
    </alternativeName>
    <alternativeName>
        <fullName evidence="10">Phosphate-acyl-ACP acyltransferase</fullName>
    </alternativeName>
</protein>
<evidence type="ECO:0000313" key="11">
    <source>
        <dbReference type="EMBL" id="MDI6452683.1"/>
    </source>
</evidence>
<evidence type="ECO:0000256" key="10">
    <source>
        <dbReference type="HAMAP-Rule" id="MF_00019"/>
    </source>
</evidence>
<dbReference type="Pfam" id="PF02504">
    <property type="entry name" value="FA_synthesis"/>
    <property type="match status" value="1"/>
</dbReference>
<evidence type="ECO:0000313" key="12">
    <source>
        <dbReference type="Proteomes" id="UP001431532"/>
    </source>
</evidence>
<dbReference type="PANTHER" id="PTHR30100:SF1">
    <property type="entry name" value="PHOSPHATE ACYLTRANSFERASE"/>
    <property type="match status" value="1"/>
</dbReference>
<evidence type="ECO:0000256" key="8">
    <source>
        <dbReference type="ARBA" id="ARBA00024069"/>
    </source>
</evidence>
<comment type="subunit">
    <text evidence="9 10">Homodimer. Probably interacts with PlsY.</text>
</comment>
<keyword evidence="5 10" id="KW-0443">Lipid metabolism</keyword>
<evidence type="ECO:0000256" key="3">
    <source>
        <dbReference type="ARBA" id="ARBA00022516"/>
    </source>
</evidence>
<evidence type="ECO:0000256" key="9">
    <source>
        <dbReference type="ARBA" id="ARBA00046608"/>
    </source>
</evidence>
<accession>A0AAW6UCI4</accession>
<dbReference type="PIRSF" id="PIRSF002465">
    <property type="entry name" value="Phsphlp_syn_PlsX"/>
    <property type="match status" value="1"/>
</dbReference>
<dbReference type="SUPFAM" id="SSF53659">
    <property type="entry name" value="Isocitrate/Isopropylmalate dehydrogenase-like"/>
    <property type="match status" value="1"/>
</dbReference>
<dbReference type="RefSeq" id="WP_282839100.1">
    <property type="nucleotide sequence ID" value="NZ_JASCXW010000008.1"/>
</dbReference>